<name>A0A816XNR1_BRANA</name>
<sequence length="306" mass="33431">MLDSLSSISIYQTSLCLSSSFSLSSVTSLSFSSLAPSILYLIPFSSGSCRFDQLASMKKVTSAAAKTLVKDEWVTTAMTDDEMVVELLIRLKHAGTVVSEDPSTNLPPLRWGARQRRSRSSRFGVNGVVSLKKDVDSARGSPKTPLSWSGGGSASPSADGFEDTSLQASCSTSTGSGSKAFPTNEITSSFSKRLKIKKKSSSELKYQENLKLKERTDLEKEIASMRETFDVQNVRNQRLKRIKLDLNSGRVKNETLVDLTPKPQGESKSCRAEGNETASSENKDSFFFLPDLNMVPTEDEILYGTS</sequence>
<feature type="region of interest" description="Disordered" evidence="1">
    <location>
        <begin position="259"/>
        <end position="281"/>
    </location>
</feature>
<evidence type="ECO:0000256" key="1">
    <source>
        <dbReference type="SAM" id="MobiDB-lite"/>
    </source>
</evidence>
<protein>
    <submittedName>
        <fullName evidence="2">(rape) hypothetical protein</fullName>
    </submittedName>
</protein>
<dbReference type="AlphaFoldDB" id="A0A816XNR1"/>
<gene>
    <name evidence="2" type="ORF">DARMORV10_A01P06260.1</name>
</gene>
<dbReference type="Proteomes" id="UP001295469">
    <property type="component" value="Chromosome A01"/>
</dbReference>
<organism evidence="2">
    <name type="scientific">Brassica napus</name>
    <name type="common">Rape</name>
    <dbReference type="NCBI Taxonomy" id="3708"/>
    <lineage>
        <taxon>Eukaryota</taxon>
        <taxon>Viridiplantae</taxon>
        <taxon>Streptophyta</taxon>
        <taxon>Embryophyta</taxon>
        <taxon>Tracheophyta</taxon>
        <taxon>Spermatophyta</taxon>
        <taxon>Magnoliopsida</taxon>
        <taxon>eudicotyledons</taxon>
        <taxon>Gunneridae</taxon>
        <taxon>Pentapetalae</taxon>
        <taxon>rosids</taxon>
        <taxon>malvids</taxon>
        <taxon>Brassicales</taxon>
        <taxon>Brassicaceae</taxon>
        <taxon>Brassiceae</taxon>
        <taxon>Brassica</taxon>
    </lineage>
</organism>
<evidence type="ECO:0000313" key="2">
    <source>
        <dbReference type="EMBL" id="CAF2147503.1"/>
    </source>
</evidence>
<reference evidence="2" key="1">
    <citation type="submission" date="2021-01" db="EMBL/GenBank/DDBJ databases">
        <authorList>
            <consortium name="Genoscope - CEA"/>
            <person name="William W."/>
        </authorList>
    </citation>
    <scope>NUCLEOTIDE SEQUENCE</scope>
</reference>
<feature type="compositionally biased region" description="Polar residues" evidence="1">
    <location>
        <begin position="164"/>
        <end position="177"/>
    </location>
</feature>
<dbReference type="PANTHER" id="PTHR35099">
    <property type="entry name" value="OS02G0182700 PROTEIN"/>
    <property type="match status" value="1"/>
</dbReference>
<dbReference type="PANTHER" id="PTHR35099:SF2">
    <property type="entry name" value="OS02G0182700 PROTEIN"/>
    <property type="match status" value="1"/>
</dbReference>
<dbReference type="EMBL" id="HG994355">
    <property type="protein sequence ID" value="CAF2147503.1"/>
    <property type="molecule type" value="Genomic_DNA"/>
</dbReference>
<dbReference type="OrthoDB" id="1696863at2759"/>
<proteinExistence type="predicted"/>
<feature type="region of interest" description="Disordered" evidence="1">
    <location>
        <begin position="134"/>
        <end position="184"/>
    </location>
</feature>
<accession>A0A816XNR1</accession>